<dbReference type="InterPro" id="IPR013785">
    <property type="entry name" value="Aldolase_TIM"/>
</dbReference>
<evidence type="ECO:0008006" key="5">
    <source>
        <dbReference type="Google" id="ProtNLM"/>
    </source>
</evidence>
<dbReference type="InterPro" id="IPR008589">
    <property type="entry name" value="MupG"/>
</dbReference>
<protein>
    <recommendedName>
        <fullName evidence="5">DUF871 domain-containing protein</fullName>
    </recommendedName>
</protein>
<name>A0A8A0RMC2_9FIRM</name>
<organism evidence="3 4">
    <name type="scientific">Koleobacter methoxysyntrophicus</name>
    <dbReference type="NCBI Taxonomy" id="2751313"/>
    <lineage>
        <taxon>Bacteria</taxon>
        <taxon>Bacillati</taxon>
        <taxon>Bacillota</taxon>
        <taxon>Clostridia</taxon>
        <taxon>Koleobacterales</taxon>
        <taxon>Koleobacteraceae</taxon>
        <taxon>Koleobacter</taxon>
    </lineage>
</organism>
<dbReference type="SUPFAM" id="SSF51445">
    <property type="entry name" value="(Trans)glycosidases"/>
    <property type="match status" value="1"/>
</dbReference>
<feature type="domain" description="6-phospho-N-acetylmuramidase N-terminal" evidence="2">
    <location>
        <begin position="4"/>
        <end position="110"/>
    </location>
</feature>
<evidence type="ECO:0000259" key="1">
    <source>
        <dbReference type="Pfam" id="PF05913"/>
    </source>
</evidence>
<sequence length="273" mass="30541">MKKLGISVYPGWMNDIDETRGYIKQASDLGFKVLFTSLHIPEIDYGKALEEFREILKYAGELNFFVMADISPRAFDLLGIRKGDFKKLKEMGIDCIRTDFGYSSDELVALPAHIGAQHLLTCLGTDGVIVGDIQASEHELHLMSEALNGQITLSVNVCSEVTSEERALIFGRPHTNRLDPGCFCLRSVESRQYATGGREIKPGVLRERKRGCITIDNSKYGRYSGELQVVLADLPPDERVNVVGYIPEGEHFLLDYIGPGTRFCFREGDDIIE</sequence>
<dbReference type="Gene3D" id="2.40.100.10">
    <property type="entry name" value="Cyclophilin-like"/>
    <property type="match status" value="1"/>
</dbReference>
<reference evidence="3" key="1">
    <citation type="submission" date="2020-07" db="EMBL/GenBank/DDBJ databases">
        <title>Koleobacter methoxysyntrophicus gen. nov., sp. nov., a novel anaerobic bacterium isolated from deep subsurface oil field and proposal of Koleobacterales ord. nov. in the phylum Firmicutes.</title>
        <authorList>
            <person name="Sakamoto S."/>
            <person name="Tamaki H."/>
        </authorList>
    </citation>
    <scope>NUCLEOTIDE SEQUENCE</scope>
    <source>
        <strain evidence="3">NRmbB1</strain>
    </source>
</reference>
<evidence type="ECO:0000259" key="2">
    <source>
        <dbReference type="Pfam" id="PF19200"/>
    </source>
</evidence>
<dbReference type="InterPro" id="IPR029000">
    <property type="entry name" value="Cyclophilin-like_dom_sf"/>
</dbReference>
<dbReference type="KEGG" id="kme:H0A61_01093"/>
<dbReference type="EMBL" id="CP059066">
    <property type="protein sequence ID" value="QSQ08748.1"/>
    <property type="molecule type" value="Genomic_DNA"/>
</dbReference>
<accession>A0A8A0RMC2</accession>
<dbReference type="InterPro" id="IPR043797">
    <property type="entry name" value="MupG_N"/>
</dbReference>
<dbReference type="PANTHER" id="PTHR38435:SF2">
    <property type="entry name" value="DUF871 DOMAIN-CONTAINING PROTEIN"/>
    <property type="match status" value="1"/>
</dbReference>
<feature type="domain" description="6-phospho-N-acetylmuramidase C-terminal" evidence="1">
    <location>
        <begin position="151"/>
        <end position="265"/>
    </location>
</feature>
<keyword evidence="4" id="KW-1185">Reference proteome</keyword>
<dbReference type="Proteomes" id="UP000662904">
    <property type="component" value="Chromosome"/>
</dbReference>
<evidence type="ECO:0000313" key="4">
    <source>
        <dbReference type="Proteomes" id="UP000662904"/>
    </source>
</evidence>
<dbReference type="Pfam" id="PF19200">
    <property type="entry name" value="MupG_N"/>
    <property type="match status" value="1"/>
</dbReference>
<evidence type="ECO:0000313" key="3">
    <source>
        <dbReference type="EMBL" id="QSQ08748.1"/>
    </source>
</evidence>
<dbReference type="InterPro" id="IPR017853">
    <property type="entry name" value="GH"/>
</dbReference>
<dbReference type="Gene3D" id="3.20.20.70">
    <property type="entry name" value="Aldolase class I"/>
    <property type="match status" value="1"/>
</dbReference>
<dbReference type="InterPro" id="IPR043894">
    <property type="entry name" value="MupG_C"/>
</dbReference>
<gene>
    <name evidence="3" type="ORF">H0A61_01093</name>
</gene>
<dbReference type="RefSeq" id="WP_206708952.1">
    <property type="nucleotide sequence ID" value="NZ_CP059066.1"/>
</dbReference>
<dbReference type="Pfam" id="PF05913">
    <property type="entry name" value="MupG_C"/>
    <property type="match status" value="1"/>
</dbReference>
<dbReference type="AlphaFoldDB" id="A0A8A0RMC2"/>
<dbReference type="PANTHER" id="PTHR38435">
    <property type="match status" value="1"/>
</dbReference>
<proteinExistence type="predicted"/>
<dbReference type="SUPFAM" id="SSF50891">
    <property type="entry name" value="Cyclophilin-like"/>
    <property type="match status" value="1"/>
</dbReference>